<feature type="domain" description="HAMP" evidence="13">
    <location>
        <begin position="93"/>
        <end position="146"/>
    </location>
</feature>
<evidence type="ECO:0000256" key="1">
    <source>
        <dbReference type="ARBA" id="ARBA00000085"/>
    </source>
</evidence>
<keyword evidence="15" id="KW-1185">Reference proteome</keyword>
<dbReference type="Gene3D" id="6.10.340.10">
    <property type="match status" value="1"/>
</dbReference>
<evidence type="ECO:0000256" key="2">
    <source>
        <dbReference type="ARBA" id="ARBA00004236"/>
    </source>
</evidence>
<evidence type="ECO:0000259" key="12">
    <source>
        <dbReference type="PROSITE" id="PS50109"/>
    </source>
</evidence>
<keyword evidence="11" id="KW-0472">Membrane</keyword>
<feature type="transmembrane region" description="Helical" evidence="11">
    <location>
        <begin position="12"/>
        <end position="37"/>
    </location>
</feature>
<dbReference type="SMART" id="SM00388">
    <property type="entry name" value="HisKA"/>
    <property type="match status" value="1"/>
</dbReference>
<dbReference type="SUPFAM" id="SSF158472">
    <property type="entry name" value="HAMP domain-like"/>
    <property type="match status" value="1"/>
</dbReference>
<dbReference type="PRINTS" id="PR00344">
    <property type="entry name" value="BCTRLSENSOR"/>
</dbReference>
<dbReference type="Pfam" id="PF00512">
    <property type="entry name" value="HisKA"/>
    <property type="match status" value="1"/>
</dbReference>
<feature type="transmembrane region" description="Helical" evidence="11">
    <location>
        <begin position="68"/>
        <end position="91"/>
    </location>
</feature>
<gene>
    <name evidence="14" type="ORF">VV01_14110</name>
</gene>
<organism evidence="14 15">
    <name type="scientific">Luteipulveratus halotolerans</name>
    <dbReference type="NCBI Taxonomy" id="1631356"/>
    <lineage>
        <taxon>Bacteria</taxon>
        <taxon>Bacillati</taxon>
        <taxon>Actinomycetota</taxon>
        <taxon>Actinomycetes</taxon>
        <taxon>Micrococcales</taxon>
        <taxon>Dermacoccaceae</taxon>
        <taxon>Luteipulveratus</taxon>
    </lineage>
</organism>
<dbReference type="InterPro" id="IPR004358">
    <property type="entry name" value="Sig_transdc_His_kin-like_C"/>
</dbReference>
<dbReference type="InterPro" id="IPR036890">
    <property type="entry name" value="HATPase_C_sf"/>
</dbReference>
<dbReference type="EMBL" id="LAIR01000002">
    <property type="protein sequence ID" value="KNX38025.1"/>
    <property type="molecule type" value="Genomic_DNA"/>
</dbReference>
<comment type="catalytic activity">
    <reaction evidence="1">
        <text>ATP + protein L-histidine = ADP + protein N-phospho-L-histidine.</text>
        <dbReference type="EC" id="2.7.13.3"/>
    </reaction>
</comment>
<dbReference type="SUPFAM" id="SSF47384">
    <property type="entry name" value="Homodimeric domain of signal transducing histidine kinase"/>
    <property type="match status" value="1"/>
</dbReference>
<dbReference type="CDD" id="cd06225">
    <property type="entry name" value="HAMP"/>
    <property type="match status" value="1"/>
</dbReference>
<evidence type="ECO:0000256" key="5">
    <source>
        <dbReference type="ARBA" id="ARBA00022679"/>
    </source>
</evidence>
<evidence type="ECO:0000256" key="3">
    <source>
        <dbReference type="ARBA" id="ARBA00012438"/>
    </source>
</evidence>
<sequence>MVRTRDGSRRLVTWLLTAQGVVLCVAVLVAVGAAAVVGPHLFHEHLVQAGEDPSGTTLDHVEVAFRSAGIITLATALLSAAIAAVVVAAALSRRLTRPLDDLATAAELVAAGRDGLTVPNASGLREIAAVTAAFNQMSVQLASTEEVRAQMLSDLGHELRTPLATMTVYLDAADDGVASGPALIAVLREQVARLDRLAGDVNVISRAEEAAITLEHDTVDVHELLTSVTGHRRGRLVERAVTLTLREGTDAPVRGDHHRLQQVLTNLLDNAERHTRDGGHISITTYVRNRALVIEVTDDGDGISEEHLSHVFERFYRTDTARDRDHGGAGIGLAICRSVMRAHGGSITAHSGGPGTGATFRLTLPTP</sequence>
<dbReference type="InterPro" id="IPR005467">
    <property type="entry name" value="His_kinase_dom"/>
</dbReference>
<evidence type="ECO:0000256" key="7">
    <source>
        <dbReference type="ARBA" id="ARBA00022777"/>
    </source>
</evidence>
<evidence type="ECO:0000256" key="9">
    <source>
        <dbReference type="ARBA" id="ARBA00023012"/>
    </source>
</evidence>
<dbReference type="Proteomes" id="UP000037397">
    <property type="component" value="Unassembled WGS sequence"/>
</dbReference>
<dbReference type="GO" id="GO:0000155">
    <property type="term" value="F:phosphorelay sensor kinase activity"/>
    <property type="evidence" value="ECO:0007669"/>
    <property type="project" value="InterPro"/>
</dbReference>
<dbReference type="Gene3D" id="1.10.287.130">
    <property type="match status" value="1"/>
</dbReference>
<proteinExistence type="predicted"/>
<evidence type="ECO:0000256" key="4">
    <source>
        <dbReference type="ARBA" id="ARBA00022553"/>
    </source>
</evidence>
<evidence type="ECO:0000256" key="10">
    <source>
        <dbReference type="SAM" id="MobiDB-lite"/>
    </source>
</evidence>
<keyword evidence="9" id="KW-0902">Two-component regulatory system</keyword>
<dbReference type="PANTHER" id="PTHR43711:SF1">
    <property type="entry name" value="HISTIDINE KINASE 1"/>
    <property type="match status" value="1"/>
</dbReference>
<keyword evidence="5" id="KW-0808">Transferase</keyword>
<evidence type="ECO:0000256" key="6">
    <source>
        <dbReference type="ARBA" id="ARBA00022692"/>
    </source>
</evidence>
<dbReference type="Pfam" id="PF02518">
    <property type="entry name" value="HATPase_c"/>
    <property type="match status" value="1"/>
</dbReference>
<dbReference type="PROSITE" id="PS50885">
    <property type="entry name" value="HAMP"/>
    <property type="match status" value="1"/>
</dbReference>
<dbReference type="CDD" id="cd00075">
    <property type="entry name" value="HATPase"/>
    <property type="match status" value="1"/>
</dbReference>
<dbReference type="InterPro" id="IPR003661">
    <property type="entry name" value="HisK_dim/P_dom"/>
</dbReference>
<comment type="caution">
    <text evidence="14">The sequence shown here is derived from an EMBL/GenBank/DDBJ whole genome shotgun (WGS) entry which is preliminary data.</text>
</comment>
<dbReference type="CDD" id="cd00082">
    <property type="entry name" value="HisKA"/>
    <property type="match status" value="1"/>
</dbReference>
<dbReference type="GO" id="GO:0005886">
    <property type="term" value="C:plasma membrane"/>
    <property type="evidence" value="ECO:0007669"/>
    <property type="project" value="UniProtKB-SubCell"/>
</dbReference>
<evidence type="ECO:0000259" key="13">
    <source>
        <dbReference type="PROSITE" id="PS50885"/>
    </source>
</evidence>
<dbReference type="SMART" id="SM00387">
    <property type="entry name" value="HATPase_c"/>
    <property type="match status" value="1"/>
</dbReference>
<evidence type="ECO:0000256" key="8">
    <source>
        <dbReference type="ARBA" id="ARBA00022989"/>
    </source>
</evidence>
<dbReference type="InterPro" id="IPR003594">
    <property type="entry name" value="HATPase_dom"/>
</dbReference>
<dbReference type="PANTHER" id="PTHR43711">
    <property type="entry name" value="TWO-COMPONENT HISTIDINE KINASE"/>
    <property type="match status" value="1"/>
</dbReference>
<dbReference type="PROSITE" id="PS50109">
    <property type="entry name" value="HIS_KIN"/>
    <property type="match status" value="1"/>
</dbReference>
<accession>A0A0L6CK89</accession>
<evidence type="ECO:0000313" key="15">
    <source>
        <dbReference type="Proteomes" id="UP000037397"/>
    </source>
</evidence>
<keyword evidence="7" id="KW-0418">Kinase</keyword>
<dbReference type="InterPro" id="IPR036097">
    <property type="entry name" value="HisK_dim/P_sf"/>
</dbReference>
<keyword evidence="4" id="KW-0597">Phosphoprotein</keyword>
<dbReference type="SUPFAM" id="SSF55874">
    <property type="entry name" value="ATPase domain of HSP90 chaperone/DNA topoisomerase II/histidine kinase"/>
    <property type="match status" value="1"/>
</dbReference>
<dbReference type="InterPro" id="IPR050736">
    <property type="entry name" value="Sensor_HK_Regulatory"/>
</dbReference>
<comment type="subcellular location">
    <subcellularLocation>
        <location evidence="2">Cell membrane</location>
    </subcellularLocation>
</comment>
<name>A0A0L6CK89_9MICO</name>
<dbReference type="EC" id="2.7.13.3" evidence="3"/>
<evidence type="ECO:0000313" key="14">
    <source>
        <dbReference type="EMBL" id="KNX38025.1"/>
    </source>
</evidence>
<reference evidence="15" key="1">
    <citation type="submission" date="2015-03" db="EMBL/GenBank/DDBJ databases">
        <title>Luteipulveratus halotolerans sp. nov., a novel actinobacterium (Dermacoccaceae) from Sarawak, Malaysia.</title>
        <authorList>
            <person name="Juboi H."/>
            <person name="Basik A."/>
            <person name="Shamsul S.S."/>
            <person name="Arnold P."/>
            <person name="Schmitt E.K."/>
            <person name="Sanglier J.-J."/>
            <person name="Yeo T."/>
        </authorList>
    </citation>
    <scope>NUCLEOTIDE SEQUENCE [LARGE SCALE GENOMIC DNA]</scope>
    <source>
        <strain evidence="15">C296001</strain>
    </source>
</reference>
<dbReference type="STRING" id="1631356.VV01_14110"/>
<evidence type="ECO:0000256" key="11">
    <source>
        <dbReference type="SAM" id="Phobius"/>
    </source>
</evidence>
<protein>
    <recommendedName>
        <fullName evidence="3">histidine kinase</fullName>
        <ecNumber evidence="3">2.7.13.3</ecNumber>
    </recommendedName>
</protein>
<dbReference type="AlphaFoldDB" id="A0A0L6CK89"/>
<feature type="region of interest" description="Disordered" evidence="10">
    <location>
        <begin position="347"/>
        <end position="367"/>
    </location>
</feature>
<keyword evidence="6 11" id="KW-0812">Transmembrane</keyword>
<dbReference type="FunFam" id="3.30.565.10:FF:000006">
    <property type="entry name" value="Sensor histidine kinase WalK"/>
    <property type="match status" value="1"/>
</dbReference>
<dbReference type="InterPro" id="IPR003660">
    <property type="entry name" value="HAMP_dom"/>
</dbReference>
<dbReference type="SMART" id="SM00304">
    <property type="entry name" value="HAMP"/>
    <property type="match status" value="1"/>
</dbReference>
<keyword evidence="8 11" id="KW-1133">Transmembrane helix</keyword>
<feature type="domain" description="Histidine kinase" evidence="12">
    <location>
        <begin position="154"/>
        <end position="367"/>
    </location>
</feature>
<dbReference type="Gene3D" id="3.30.565.10">
    <property type="entry name" value="Histidine kinase-like ATPase, C-terminal domain"/>
    <property type="match status" value="1"/>
</dbReference>
<dbReference type="Pfam" id="PF00672">
    <property type="entry name" value="HAMP"/>
    <property type="match status" value="1"/>
</dbReference>